<dbReference type="GO" id="GO:0005634">
    <property type="term" value="C:nucleus"/>
    <property type="evidence" value="ECO:0007669"/>
    <property type="project" value="UniProtKB-SubCell"/>
</dbReference>
<dbReference type="InterPro" id="IPR001214">
    <property type="entry name" value="SET_dom"/>
</dbReference>
<dbReference type="CDD" id="cd19193">
    <property type="entry name" value="PR-SET_PRDM7_9"/>
    <property type="match status" value="1"/>
</dbReference>
<keyword evidence="4" id="KW-0949">S-adenosyl-L-methionine</keyword>
<reference evidence="14" key="1">
    <citation type="submission" date="2016-11" db="UniProtKB">
        <authorList>
            <consortium name="WormBaseParasite"/>
        </authorList>
    </citation>
    <scope>IDENTIFICATION</scope>
</reference>
<keyword evidence="13" id="KW-1185">Reference proteome</keyword>
<dbReference type="InterPro" id="IPR046341">
    <property type="entry name" value="SET_dom_sf"/>
</dbReference>
<dbReference type="GO" id="GO:0008270">
    <property type="term" value="F:zinc ion binding"/>
    <property type="evidence" value="ECO:0007669"/>
    <property type="project" value="UniProtKB-KW"/>
</dbReference>
<evidence type="ECO:0000256" key="11">
    <source>
        <dbReference type="ARBA" id="ARBA00023242"/>
    </source>
</evidence>
<sequence length="252" mass="28880">MSYPSTPSTSKEADVESDHQLCIDTKDQVLKLLDGDFDVESADRHVLVQKIPSYVVNEWFGEVIEQRDIDESKDEVTHCDACNKFYHRFCRQHPLYFCPDNKVSTDAIPDGLTKADVSLPPFLEIKESSIENAGKGVFSLMDIPVGTCFGPYKGEKKTEPNKKGYIWEIRKEGKPSFYRDGQDPSKSNWMRYINSARHEDEQNLIAFQYEWKVFYRVFKPISAGVELLGLFDFIFFMAEKPKPPPSPSSPLT</sequence>
<evidence type="ECO:0000313" key="13">
    <source>
        <dbReference type="Proteomes" id="UP000095287"/>
    </source>
</evidence>
<evidence type="ECO:0000256" key="3">
    <source>
        <dbReference type="ARBA" id="ARBA00022679"/>
    </source>
</evidence>
<keyword evidence="2" id="KW-0489">Methyltransferase</keyword>
<evidence type="ECO:0000256" key="10">
    <source>
        <dbReference type="ARBA" id="ARBA00023163"/>
    </source>
</evidence>
<evidence type="ECO:0000256" key="4">
    <source>
        <dbReference type="ARBA" id="ARBA00022691"/>
    </source>
</evidence>
<organism evidence="13 14">
    <name type="scientific">Steinernema glaseri</name>
    <dbReference type="NCBI Taxonomy" id="37863"/>
    <lineage>
        <taxon>Eukaryota</taxon>
        <taxon>Metazoa</taxon>
        <taxon>Ecdysozoa</taxon>
        <taxon>Nematoda</taxon>
        <taxon>Chromadorea</taxon>
        <taxon>Rhabditida</taxon>
        <taxon>Tylenchina</taxon>
        <taxon>Panagrolaimomorpha</taxon>
        <taxon>Strongyloidoidea</taxon>
        <taxon>Steinernematidae</taxon>
        <taxon>Steinernema</taxon>
    </lineage>
</organism>
<evidence type="ECO:0000256" key="6">
    <source>
        <dbReference type="ARBA" id="ARBA00022737"/>
    </source>
</evidence>
<evidence type="ECO:0000256" key="8">
    <source>
        <dbReference type="ARBA" id="ARBA00022833"/>
    </source>
</evidence>
<dbReference type="WBParaSite" id="L893_g30632.t1">
    <property type="protein sequence ID" value="L893_g30632.t1"/>
    <property type="gene ID" value="L893_g30632"/>
</dbReference>
<dbReference type="Proteomes" id="UP000095287">
    <property type="component" value="Unplaced"/>
</dbReference>
<dbReference type="PANTHER" id="PTHR16515">
    <property type="entry name" value="PR DOMAIN ZINC FINGER PROTEIN"/>
    <property type="match status" value="1"/>
</dbReference>
<keyword evidence="11" id="KW-0539">Nucleus</keyword>
<evidence type="ECO:0000256" key="5">
    <source>
        <dbReference type="ARBA" id="ARBA00022723"/>
    </source>
</evidence>
<name>A0A1I7ZXR5_9BILA</name>
<dbReference type="PROSITE" id="PS50280">
    <property type="entry name" value="SET"/>
    <property type="match status" value="1"/>
</dbReference>
<proteinExistence type="predicted"/>
<keyword evidence="10" id="KW-0804">Transcription</keyword>
<dbReference type="InterPro" id="IPR044417">
    <property type="entry name" value="PRDM7_9_PR-SET"/>
</dbReference>
<dbReference type="PANTHER" id="PTHR16515:SF49">
    <property type="entry name" value="GASTRULA ZINC FINGER PROTEIN XLCGF49.1-LIKE-RELATED"/>
    <property type="match status" value="1"/>
</dbReference>
<protein>
    <submittedName>
        <fullName evidence="14">SET domain-containing protein</fullName>
    </submittedName>
</protein>
<dbReference type="SMART" id="SM00317">
    <property type="entry name" value="SET"/>
    <property type="match status" value="1"/>
</dbReference>
<dbReference type="GO" id="GO:0032259">
    <property type="term" value="P:methylation"/>
    <property type="evidence" value="ECO:0007669"/>
    <property type="project" value="UniProtKB-KW"/>
</dbReference>
<feature type="domain" description="SET" evidence="12">
    <location>
        <begin position="121"/>
        <end position="232"/>
    </location>
</feature>
<evidence type="ECO:0000313" key="14">
    <source>
        <dbReference type="WBParaSite" id="L893_g30632.t1"/>
    </source>
</evidence>
<evidence type="ECO:0000256" key="7">
    <source>
        <dbReference type="ARBA" id="ARBA00022771"/>
    </source>
</evidence>
<dbReference type="GO" id="GO:0042054">
    <property type="term" value="F:histone methyltransferase activity"/>
    <property type="evidence" value="ECO:0007669"/>
    <property type="project" value="InterPro"/>
</dbReference>
<dbReference type="InterPro" id="IPR050331">
    <property type="entry name" value="Zinc_finger"/>
</dbReference>
<keyword evidence="9" id="KW-0805">Transcription regulation</keyword>
<evidence type="ECO:0000256" key="1">
    <source>
        <dbReference type="ARBA" id="ARBA00004123"/>
    </source>
</evidence>
<evidence type="ECO:0000256" key="2">
    <source>
        <dbReference type="ARBA" id="ARBA00022603"/>
    </source>
</evidence>
<dbReference type="Gene3D" id="2.170.270.10">
    <property type="entry name" value="SET domain"/>
    <property type="match status" value="1"/>
</dbReference>
<keyword evidence="8" id="KW-0862">Zinc</keyword>
<comment type="subcellular location">
    <subcellularLocation>
        <location evidence="1">Nucleus</location>
    </subcellularLocation>
</comment>
<keyword evidence="6" id="KW-0677">Repeat</keyword>
<evidence type="ECO:0000256" key="9">
    <source>
        <dbReference type="ARBA" id="ARBA00023015"/>
    </source>
</evidence>
<keyword evidence="7" id="KW-0863">Zinc-finger</keyword>
<dbReference type="GO" id="GO:0010468">
    <property type="term" value="P:regulation of gene expression"/>
    <property type="evidence" value="ECO:0007669"/>
    <property type="project" value="TreeGrafter"/>
</dbReference>
<dbReference type="SUPFAM" id="SSF82199">
    <property type="entry name" value="SET domain"/>
    <property type="match status" value="1"/>
</dbReference>
<evidence type="ECO:0000259" key="12">
    <source>
        <dbReference type="PROSITE" id="PS50280"/>
    </source>
</evidence>
<dbReference type="Pfam" id="PF21549">
    <property type="entry name" value="PRDM2_PR"/>
    <property type="match status" value="1"/>
</dbReference>
<keyword evidence="3" id="KW-0808">Transferase</keyword>
<accession>A0A1I7ZXR5</accession>
<keyword evidence="5" id="KW-0479">Metal-binding</keyword>
<dbReference type="AlphaFoldDB" id="A0A1I7ZXR5"/>